<reference evidence="2 3" key="1">
    <citation type="journal article" date="2012" name="Eukaryot. Cell">
        <title>Draft genome sequence of CBS 2479, the standard type strain of Trichosporon asahii.</title>
        <authorList>
            <person name="Yang R.Y."/>
            <person name="Li H.T."/>
            <person name="Zhu H."/>
            <person name="Zhou G.P."/>
            <person name="Wang M."/>
            <person name="Wang L."/>
        </authorList>
    </citation>
    <scope>NUCLEOTIDE SEQUENCE [LARGE SCALE GENOMIC DNA]</scope>
    <source>
        <strain evidence="3">ATCC 90039 / CBS 2479 / JCM 2466 / KCTC 7840 / NCYC 2677 / UAMH 7654</strain>
    </source>
</reference>
<dbReference type="GeneID" id="25986448"/>
<protein>
    <submittedName>
        <fullName evidence="2">Uncharacterized protein</fullName>
    </submittedName>
</protein>
<gene>
    <name evidence="2" type="ORF">A1Q1_02935</name>
</gene>
<evidence type="ECO:0000313" key="2">
    <source>
        <dbReference type="EMBL" id="EJT48019.1"/>
    </source>
</evidence>
<dbReference type="Proteomes" id="UP000002748">
    <property type="component" value="Unassembled WGS sequence"/>
</dbReference>
<sequence length="67" mass="7604">MSDSLLSNVAGFAAFGFGVRTFQLGLLKRPIFSSETSHRLETHEHPMREDRDPFPLLDVDSTRAELR</sequence>
<comment type="caution">
    <text evidence="2">The sequence shown here is derived from an EMBL/GenBank/DDBJ whole genome shotgun (WGS) entry which is preliminary data.</text>
</comment>
<feature type="region of interest" description="Disordered" evidence="1">
    <location>
        <begin position="38"/>
        <end position="67"/>
    </location>
</feature>
<dbReference type="HOGENOM" id="CLU_2814244_0_0_1"/>
<dbReference type="AlphaFoldDB" id="J6ETZ5"/>
<dbReference type="VEuPathDB" id="FungiDB:A1Q1_02935"/>
<organism evidence="2 3">
    <name type="scientific">Trichosporon asahii var. asahii (strain ATCC 90039 / CBS 2479 / JCM 2466 / KCTC 7840 / NBRC 103889/ NCYC 2677 / UAMH 7654)</name>
    <name type="common">Yeast</name>
    <dbReference type="NCBI Taxonomy" id="1186058"/>
    <lineage>
        <taxon>Eukaryota</taxon>
        <taxon>Fungi</taxon>
        <taxon>Dikarya</taxon>
        <taxon>Basidiomycota</taxon>
        <taxon>Agaricomycotina</taxon>
        <taxon>Tremellomycetes</taxon>
        <taxon>Trichosporonales</taxon>
        <taxon>Trichosporonaceae</taxon>
        <taxon>Trichosporon</taxon>
    </lineage>
</organism>
<evidence type="ECO:0000313" key="3">
    <source>
        <dbReference type="Proteomes" id="UP000002748"/>
    </source>
</evidence>
<dbReference type="KEGG" id="tasa:A1Q1_02935"/>
<feature type="compositionally biased region" description="Basic and acidic residues" evidence="1">
    <location>
        <begin position="38"/>
        <end position="53"/>
    </location>
</feature>
<evidence type="ECO:0000256" key="1">
    <source>
        <dbReference type="SAM" id="MobiDB-lite"/>
    </source>
</evidence>
<name>J6ETZ5_TRIAS</name>
<dbReference type="EMBL" id="ALBS01000215">
    <property type="protein sequence ID" value="EJT48019.1"/>
    <property type="molecule type" value="Genomic_DNA"/>
</dbReference>
<dbReference type="RefSeq" id="XP_014179639.1">
    <property type="nucleotide sequence ID" value="XM_014324164.1"/>
</dbReference>
<dbReference type="OrthoDB" id="2141050at2759"/>
<accession>J6ETZ5</accession>
<proteinExistence type="predicted"/>